<evidence type="ECO:0000313" key="1">
    <source>
        <dbReference type="EMBL" id="HAA9722472.1"/>
    </source>
</evidence>
<proteinExistence type="predicted"/>
<comment type="caution">
    <text evidence="1">The sequence shown here is derived from an EMBL/GenBank/DDBJ whole genome shotgun (WGS) entry which is preliminary data.</text>
</comment>
<reference evidence="1" key="2">
    <citation type="submission" date="2019-11" db="EMBL/GenBank/DDBJ databases">
        <authorList>
            <consortium name="NCBI Pathogen Detection Project"/>
        </authorList>
    </citation>
    <scope>NUCLEOTIDE SEQUENCE</scope>
    <source>
        <strain evidence="1">HPB3501</strain>
    </source>
</reference>
<gene>
    <name evidence="1" type="ORF">GIH49_10020</name>
</gene>
<name>A0A6M6C0U8_LISMN</name>
<dbReference type="AlphaFoldDB" id="A0A6M6C0U8"/>
<reference evidence="1" key="1">
    <citation type="journal article" date="2018" name="Genome Biol.">
        <title>SKESA: strategic k-mer extension for scrupulous assemblies.</title>
        <authorList>
            <person name="Souvorov A."/>
            <person name="Agarwala R."/>
            <person name="Lipman D.J."/>
        </authorList>
    </citation>
    <scope>NUCLEOTIDE SEQUENCE [LARGE SCALE GENOMIC DNA]</scope>
    <source>
        <strain evidence="1">HPB3501</strain>
    </source>
</reference>
<protein>
    <submittedName>
        <fullName evidence="1">Uncharacterized protein</fullName>
    </submittedName>
</protein>
<dbReference type="Proteomes" id="UP000844471">
    <property type="component" value="Unassembled WGS sequence"/>
</dbReference>
<accession>A0A6M6C0U8</accession>
<organism evidence="1">
    <name type="scientific">Listeria monocytogenes</name>
    <dbReference type="NCBI Taxonomy" id="1639"/>
    <lineage>
        <taxon>Bacteria</taxon>
        <taxon>Bacillati</taxon>
        <taxon>Bacillota</taxon>
        <taxon>Bacilli</taxon>
        <taxon>Bacillales</taxon>
        <taxon>Listeriaceae</taxon>
        <taxon>Listeria</taxon>
    </lineage>
</organism>
<dbReference type="RefSeq" id="WP_069002523.1">
    <property type="nucleotide sequence ID" value="NZ_CP019625.1"/>
</dbReference>
<sequence>MKTSGFDELSKQLNQMQKKAEELHGENSITFEDMFSKEFMTTHTKTDDIYKFLEDGGFDASSQETFELIDESKLDIYVDKSTNFSTWQEMLNLAGNEYVAKELGF</sequence>
<dbReference type="EMBL" id="DAAEZQ010000005">
    <property type="protein sequence ID" value="HAA9722472.1"/>
    <property type="molecule type" value="Genomic_DNA"/>
</dbReference>